<keyword evidence="5 6" id="KW-0472">Membrane</keyword>
<dbReference type="PANTHER" id="PTHR31113:SF32">
    <property type="entry name" value="UPF0496 PLANT-LIKE PROTEIN"/>
    <property type="match status" value="1"/>
</dbReference>
<accession>A0A9Q0NYW8</accession>
<evidence type="ECO:0000256" key="3">
    <source>
        <dbReference type="ARBA" id="ARBA00022692"/>
    </source>
</evidence>
<evidence type="ECO:0000313" key="7">
    <source>
        <dbReference type="EMBL" id="KAJ6678552.1"/>
    </source>
</evidence>
<comment type="caution">
    <text evidence="7">The sequence shown here is derived from an EMBL/GenBank/DDBJ whole genome shotgun (WGS) entry which is preliminary data.</text>
</comment>
<reference evidence="7" key="2">
    <citation type="journal article" date="2023" name="Int. J. Mol. Sci.">
        <title>De Novo Assembly and Annotation of 11 Diverse Shrub Willow (Salix) Genomes Reveals Novel Gene Organization in Sex-Linked Regions.</title>
        <authorList>
            <person name="Hyden B."/>
            <person name="Feng K."/>
            <person name="Yates T.B."/>
            <person name="Jawdy S."/>
            <person name="Cereghino C."/>
            <person name="Smart L.B."/>
            <person name="Muchero W."/>
        </authorList>
    </citation>
    <scope>NUCLEOTIDE SEQUENCE [LARGE SCALE GENOMIC DNA]</scope>
    <source>
        <tissue evidence="7">Shoot tip</tissue>
    </source>
</reference>
<keyword evidence="4 6" id="KW-1133">Transmembrane helix</keyword>
<name>A0A9Q0NYW8_SALVM</name>
<organism evidence="7 8">
    <name type="scientific">Salix viminalis</name>
    <name type="common">Common osier</name>
    <name type="synonym">Basket willow</name>
    <dbReference type="NCBI Taxonomy" id="40686"/>
    <lineage>
        <taxon>Eukaryota</taxon>
        <taxon>Viridiplantae</taxon>
        <taxon>Streptophyta</taxon>
        <taxon>Embryophyta</taxon>
        <taxon>Tracheophyta</taxon>
        <taxon>Spermatophyta</taxon>
        <taxon>Magnoliopsida</taxon>
        <taxon>eudicotyledons</taxon>
        <taxon>Gunneridae</taxon>
        <taxon>Pentapetalae</taxon>
        <taxon>rosids</taxon>
        <taxon>fabids</taxon>
        <taxon>Malpighiales</taxon>
        <taxon>Salicaceae</taxon>
        <taxon>Saliceae</taxon>
        <taxon>Salix</taxon>
    </lineage>
</organism>
<dbReference type="PANTHER" id="PTHR31113">
    <property type="entry name" value="UPF0496 PROTEIN 3-RELATED"/>
    <property type="match status" value="1"/>
</dbReference>
<protein>
    <submittedName>
        <fullName evidence="7">TRANSMEMBRANE PROTEIN</fullName>
    </submittedName>
</protein>
<proteinExistence type="inferred from homology"/>
<comment type="subcellular location">
    <subcellularLocation>
        <location evidence="1">Membrane</location>
    </subcellularLocation>
</comment>
<dbReference type="InterPro" id="IPR007749">
    <property type="entry name" value="DUF677"/>
</dbReference>
<evidence type="ECO:0000256" key="1">
    <source>
        <dbReference type="ARBA" id="ARBA00004370"/>
    </source>
</evidence>
<evidence type="ECO:0000256" key="6">
    <source>
        <dbReference type="SAM" id="Phobius"/>
    </source>
</evidence>
<evidence type="ECO:0000256" key="5">
    <source>
        <dbReference type="ARBA" id="ARBA00023136"/>
    </source>
</evidence>
<evidence type="ECO:0000256" key="4">
    <source>
        <dbReference type="ARBA" id="ARBA00022989"/>
    </source>
</evidence>
<reference evidence="7" key="1">
    <citation type="submission" date="2022-11" db="EMBL/GenBank/DDBJ databases">
        <authorList>
            <person name="Hyden B.L."/>
            <person name="Feng K."/>
            <person name="Yates T."/>
            <person name="Jawdy S."/>
            <person name="Smart L.B."/>
            <person name="Muchero W."/>
        </authorList>
    </citation>
    <scope>NUCLEOTIDE SEQUENCE</scope>
    <source>
        <tissue evidence="7">Shoot tip</tissue>
    </source>
</reference>
<comment type="similarity">
    <text evidence="2">Belongs to the UPF0496 family.</text>
</comment>
<keyword evidence="3 6" id="KW-0812">Transmembrane</keyword>
<dbReference type="AlphaFoldDB" id="A0A9Q0NYW8"/>
<evidence type="ECO:0000256" key="2">
    <source>
        <dbReference type="ARBA" id="ARBA00009074"/>
    </source>
</evidence>
<dbReference type="OrthoDB" id="853721at2759"/>
<evidence type="ECO:0000313" key="8">
    <source>
        <dbReference type="Proteomes" id="UP001151529"/>
    </source>
</evidence>
<sequence length="422" mass="47164">MGGLYSKTRRSGTPSTLLQANTSSQLTAHLSSYEEACKRDPELQSFDATLHGRTNHVIKILADGVEIQSLGPLEVNTNSQLTADLSSSEDASKRDPELQSFDATLHERTNYVINNLSAGVEIRSLGSFKEVTNCLLEMNQDVVKVILESKEDIWNNPESFGLVEEYFKNSVKTLEFCTALESSLERAKNSQLIIQLAIQQFEEEVVDKKFEKTLEGLQKFKAAGDPFTPQFFALFESVYEQQLSMLKKLLSRKEKLDEKMKSVETWRRVSNVLFVSAFVSVLIFSVLAAAVAAPPVVIALAAAMTVPIGSECNWCNTLWNRYEKALEEEKGIVTSLEVGTLVTIKDMVTIRVLVNKFQFEITVTLLLDNADFEEDAVKLVIDEIKRKMAAFMESIEDLAAHAGKCHADIIAARRVILHRLNS</sequence>
<dbReference type="EMBL" id="JAPFFL010000014">
    <property type="protein sequence ID" value="KAJ6678552.1"/>
    <property type="molecule type" value="Genomic_DNA"/>
</dbReference>
<dbReference type="Pfam" id="PF05055">
    <property type="entry name" value="DUF677"/>
    <property type="match status" value="1"/>
</dbReference>
<keyword evidence="8" id="KW-1185">Reference proteome</keyword>
<feature type="transmembrane region" description="Helical" evidence="6">
    <location>
        <begin position="269"/>
        <end position="293"/>
    </location>
</feature>
<dbReference type="Proteomes" id="UP001151529">
    <property type="component" value="Chromosome 7"/>
</dbReference>
<gene>
    <name evidence="7" type="ORF">OIU85_009067</name>
</gene>
<dbReference type="GO" id="GO:0016020">
    <property type="term" value="C:membrane"/>
    <property type="evidence" value="ECO:0007669"/>
    <property type="project" value="UniProtKB-SubCell"/>
</dbReference>